<feature type="signal peptide" evidence="2">
    <location>
        <begin position="1"/>
        <end position="20"/>
    </location>
</feature>
<keyword evidence="2" id="KW-0732">Signal</keyword>
<name>S8C4R3_DACHA</name>
<evidence type="ECO:0000256" key="1">
    <source>
        <dbReference type="SAM" id="MobiDB-lite"/>
    </source>
</evidence>
<accession>S8C4R3</accession>
<evidence type="ECO:0000313" key="4">
    <source>
        <dbReference type="Proteomes" id="UP000015100"/>
    </source>
</evidence>
<dbReference type="Proteomes" id="UP000015100">
    <property type="component" value="Unassembled WGS sequence"/>
</dbReference>
<reference evidence="3 4" key="1">
    <citation type="journal article" date="2013" name="PLoS Genet.">
        <title>Genomic mechanisms accounting for the adaptation to parasitism in nematode-trapping fungi.</title>
        <authorList>
            <person name="Meerupati T."/>
            <person name="Andersson K.M."/>
            <person name="Friman E."/>
            <person name="Kumar D."/>
            <person name="Tunlid A."/>
            <person name="Ahren D."/>
        </authorList>
    </citation>
    <scope>NUCLEOTIDE SEQUENCE [LARGE SCALE GENOMIC DNA]</scope>
    <source>
        <strain evidence="3 4">CBS 200.50</strain>
    </source>
</reference>
<organism evidence="3 4">
    <name type="scientific">Dactylellina haptotyla (strain CBS 200.50)</name>
    <name type="common">Nematode-trapping fungus</name>
    <name type="synonym">Monacrosporium haptotylum</name>
    <dbReference type="NCBI Taxonomy" id="1284197"/>
    <lineage>
        <taxon>Eukaryota</taxon>
        <taxon>Fungi</taxon>
        <taxon>Dikarya</taxon>
        <taxon>Ascomycota</taxon>
        <taxon>Pezizomycotina</taxon>
        <taxon>Orbiliomycetes</taxon>
        <taxon>Orbiliales</taxon>
        <taxon>Orbiliaceae</taxon>
        <taxon>Dactylellina</taxon>
    </lineage>
</organism>
<proteinExistence type="predicted"/>
<feature type="chain" id="PRO_5004549352" evidence="2">
    <location>
        <begin position="21"/>
        <end position="130"/>
    </location>
</feature>
<reference evidence="4" key="2">
    <citation type="submission" date="2013-04" db="EMBL/GenBank/DDBJ databases">
        <title>Genomic mechanisms accounting for the adaptation to parasitism in nematode-trapping fungi.</title>
        <authorList>
            <person name="Ahren D.G."/>
        </authorList>
    </citation>
    <scope>NUCLEOTIDE SEQUENCE [LARGE SCALE GENOMIC DNA]</scope>
    <source>
        <strain evidence="4">CBS 200.50</strain>
    </source>
</reference>
<comment type="caution">
    <text evidence="3">The sequence shown here is derived from an EMBL/GenBank/DDBJ whole genome shotgun (WGS) entry which is preliminary data.</text>
</comment>
<protein>
    <submittedName>
        <fullName evidence="3">Uncharacterized protein</fullName>
    </submittedName>
</protein>
<dbReference type="AlphaFoldDB" id="S8C4R3"/>
<evidence type="ECO:0000313" key="3">
    <source>
        <dbReference type="EMBL" id="EPS42712.1"/>
    </source>
</evidence>
<dbReference type="EMBL" id="AQGS01000104">
    <property type="protein sequence ID" value="EPS42712.1"/>
    <property type="molecule type" value="Genomic_DNA"/>
</dbReference>
<sequence length="130" mass="13593">MQLTNVTVVVFLALAGYSAAAPAPRFFGNLNAPPGGTAKPGAKPTWFRTWGNFKPRAVKRALFGNFNPYIFKSEGTPAKPAPAKPTPAKAAPAPAKHEPAKTAPAAAQPSAKGKLFGSFAPYRNFGAARE</sequence>
<feature type="compositionally biased region" description="Low complexity" evidence="1">
    <location>
        <begin position="101"/>
        <end position="112"/>
    </location>
</feature>
<dbReference type="HOGENOM" id="CLU_1938082_0_0_1"/>
<keyword evidence="4" id="KW-1185">Reference proteome</keyword>
<feature type="region of interest" description="Disordered" evidence="1">
    <location>
        <begin position="74"/>
        <end position="118"/>
    </location>
</feature>
<gene>
    <name evidence="3" type="ORF">H072_3338</name>
</gene>
<evidence type="ECO:0000256" key="2">
    <source>
        <dbReference type="SAM" id="SignalP"/>
    </source>
</evidence>